<evidence type="ECO:0000259" key="3">
    <source>
        <dbReference type="Pfam" id="PF05065"/>
    </source>
</evidence>
<accession>A0A1Y4LTW7</accession>
<protein>
    <submittedName>
        <fullName evidence="4">Phage major capsid protein</fullName>
    </submittedName>
</protein>
<evidence type="ECO:0000313" key="4">
    <source>
        <dbReference type="EMBL" id="OUP60074.1"/>
    </source>
</evidence>
<evidence type="ECO:0000256" key="2">
    <source>
        <dbReference type="SAM" id="MobiDB-lite"/>
    </source>
</evidence>
<dbReference type="Proteomes" id="UP000195447">
    <property type="component" value="Unassembled WGS sequence"/>
</dbReference>
<evidence type="ECO:0000256" key="1">
    <source>
        <dbReference type="ARBA" id="ARBA00004328"/>
    </source>
</evidence>
<sequence>MSLRVLMARKKRDNAKKQLEALRAKDADFEKREAELAEAVEELNENSTEEEKTAVQEEVDKFEQEKADHEQSKQDLEKDIEEVEKEIEEVESKNPGEPKAPEVPNDGEGQARSKGGFKPMNKRSKYFGNTIQERDAFFAREDVKQFLGNVRTAIKEKRAIDNAGLLIPEVMLPIIKQIAEENSKLLKHVTVRNISGTGRQNIMNDMPEGIWTEMCASLNELSLGFNDVEVDGYKVGGYFAVCNATLEDSDENLAADIVEALGKAIGKAKDKAILYGFGTKMPLGIVTRLMQESKPSDYSNTARVWKDLHTSNVFTGTNLKGVALFQDIVDKSSCTYNDYSNSELTWVMNKKTKNKLMIEAMGTNMNAAIVSGMNNTMPVVGGAIETLNFIPDNTIIFGQFDCYLFANRAGQKIEQSKECRFLDDQTVFKGTERCDGTPVIAEAFGIMTIDDTAPVKTIAFTADTANDATLENLTLGSETLSFSPDTYAYSVTATGADAQVDAVAAQDGARITVEYDGKKINNGSKIKFETTEKTLKINVKHGMGNTTYTVKVKKAAE</sequence>
<dbReference type="NCBIfam" id="TIGR01554">
    <property type="entry name" value="major_cap_HK97"/>
    <property type="match status" value="1"/>
</dbReference>
<dbReference type="InterPro" id="IPR054612">
    <property type="entry name" value="Phage_capsid-like_C"/>
</dbReference>
<feature type="region of interest" description="Disordered" evidence="2">
    <location>
        <begin position="36"/>
        <end position="123"/>
    </location>
</feature>
<comment type="subcellular location">
    <subcellularLocation>
        <location evidence="1">Virion</location>
    </subcellularLocation>
</comment>
<organism evidence="4 5">
    <name type="scientific">Faecalitalea cylindroides</name>
    <dbReference type="NCBI Taxonomy" id="39483"/>
    <lineage>
        <taxon>Bacteria</taxon>
        <taxon>Bacillati</taxon>
        <taxon>Bacillota</taxon>
        <taxon>Erysipelotrichia</taxon>
        <taxon>Erysipelotrichales</taxon>
        <taxon>Erysipelotrichaceae</taxon>
        <taxon>Faecalitalea</taxon>
    </lineage>
</organism>
<name>A0A1Y4LTW7_9FIRM</name>
<evidence type="ECO:0000313" key="5">
    <source>
        <dbReference type="Proteomes" id="UP000195447"/>
    </source>
</evidence>
<keyword evidence="5" id="KW-1185">Reference proteome</keyword>
<dbReference type="InterPro" id="IPR024455">
    <property type="entry name" value="Phage_capsid"/>
</dbReference>
<dbReference type="Pfam" id="PF05065">
    <property type="entry name" value="Phage_capsid"/>
    <property type="match status" value="1"/>
</dbReference>
<proteinExistence type="predicted"/>
<dbReference type="AlphaFoldDB" id="A0A1Y4LTW7"/>
<gene>
    <name evidence="4" type="ORF">B5F14_06565</name>
</gene>
<dbReference type="RefSeq" id="WP_087158741.1">
    <property type="nucleotide sequence ID" value="NZ_NFKM01000011.1"/>
</dbReference>
<comment type="caution">
    <text evidence="4">The sequence shown here is derived from an EMBL/GenBank/DDBJ whole genome shotgun (WGS) entry which is preliminary data.</text>
</comment>
<reference evidence="5" key="1">
    <citation type="submission" date="2017-04" db="EMBL/GenBank/DDBJ databases">
        <title>Function of individual gut microbiota members based on whole genome sequencing of pure cultures obtained from chicken caecum.</title>
        <authorList>
            <person name="Medvecky M."/>
            <person name="Cejkova D."/>
            <person name="Polansky O."/>
            <person name="Karasova D."/>
            <person name="Kubasova T."/>
            <person name="Cizek A."/>
            <person name="Rychlik I."/>
        </authorList>
    </citation>
    <scope>NUCLEOTIDE SEQUENCE [LARGE SCALE GENOMIC DNA]</scope>
    <source>
        <strain evidence="5">An178</strain>
    </source>
</reference>
<dbReference type="SUPFAM" id="SSF56563">
    <property type="entry name" value="Major capsid protein gp5"/>
    <property type="match status" value="1"/>
</dbReference>
<dbReference type="EMBL" id="NFKM01000011">
    <property type="protein sequence ID" value="OUP60074.1"/>
    <property type="molecule type" value="Genomic_DNA"/>
</dbReference>
<feature type="compositionally biased region" description="Acidic residues" evidence="2">
    <location>
        <begin position="78"/>
        <end position="89"/>
    </location>
</feature>
<feature type="compositionally biased region" description="Acidic residues" evidence="2">
    <location>
        <begin position="36"/>
        <end position="48"/>
    </location>
</feature>
<feature type="compositionally biased region" description="Basic and acidic residues" evidence="2">
    <location>
        <begin position="90"/>
        <end position="100"/>
    </location>
</feature>
<feature type="domain" description="Phage capsid-like C-terminal" evidence="3">
    <location>
        <begin position="164"/>
        <end position="448"/>
    </location>
</feature>
<feature type="compositionally biased region" description="Basic and acidic residues" evidence="2">
    <location>
        <begin position="49"/>
        <end position="77"/>
    </location>
</feature>